<keyword evidence="1" id="KW-0812">Transmembrane</keyword>
<dbReference type="AlphaFoldDB" id="A0AA45C0C1"/>
<sequence length="242" mass="27412">MHSITAMISTEFTNAPVATIITLVTAIGTVFKVLINIKSKLVKPREGEAKTFENAGIPSSLLRFFMIPLSTKKIPETKRLDKFLPCVCALFFIGSFCFSAPVVIRTAKTPGEHTLLIWKPTGEYFYISRDSAWQANIVARSKWNMRKAECTSNITRVATQSILPSPEVKKGICDLFLTQEGQRYLTNSIKVYPKEKTFVYVMLPFTELILLWITLGTILHVHFTKKLRKYIVGEHDKALSYV</sequence>
<feature type="transmembrane region" description="Helical" evidence="1">
    <location>
        <begin position="198"/>
        <end position="221"/>
    </location>
</feature>
<name>A0AA45C0C1_CROSK</name>
<accession>A0AA45C0C1</accession>
<organism evidence="2 3">
    <name type="scientific">Cronobacter sakazakii</name>
    <name type="common">Enterobacter sakazakii</name>
    <dbReference type="NCBI Taxonomy" id="28141"/>
    <lineage>
        <taxon>Bacteria</taxon>
        <taxon>Pseudomonadati</taxon>
        <taxon>Pseudomonadota</taxon>
        <taxon>Gammaproteobacteria</taxon>
        <taxon>Enterobacterales</taxon>
        <taxon>Enterobacteriaceae</taxon>
        <taxon>Cronobacter</taxon>
    </lineage>
</organism>
<dbReference type="InterPro" id="IPR046188">
    <property type="entry name" value="DUF6216"/>
</dbReference>
<protein>
    <submittedName>
        <fullName evidence="2">Uncharacterized protein</fullName>
    </submittedName>
</protein>
<dbReference type="Proteomes" id="UP000244856">
    <property type="component" value="Unassembled WGS sequence"/>
</dbReference>
<evidence type="ECO:0000256" key="1">
    <source>
        <dbReference type="SAM" id="Phobius"/>
    </source>
</evidence>
<proteinExistence type="predicted"/>
<dbReference type="RefSeq" id="WP_080320478.1">
    <property type="nucleotide sequence ID" value="NZ_CP078110.1"/>
</dbReference>
<dbReference type="EMBL" id="NCTU01000005">
    <property type="protein sequence ID" value="PUW04483.1"/>
    <property type="molecule type" value="Genomic_DNA"/>
</dbReference>
<feature type="transmembrane region" description="Helical" evidence="1">
    <location>
        <begin position="15"/>
        <end position="35"/>
    </location>
</feature>
<dbReference type="Pfam" id="PF19723">
    <property type="entry name" value="DUF6216"/>
    <property type="match status" value="1"/>
</dbReference>
<reference evidence="2 3" key="1">
    <citation type="submission" date="2017-04" db="EMBL/GenBank/DDBJ databases">
        <title>Cronobacter sakazakii, ST83 Lineage Isolates.</title>
        <authorList>
            <person name="Chase H."/>
            <person name="Tall B."/>
            <person name="Gopinath G."/>
            <person name="Lehner A."/>
        </authorList>
    </citation>
    <scope>NUCLEOTIDE SEQUENCE [LARGE SCALE GENOMIC DNA]</scope>
    <source>
        <strain evidence="2 3">MOD1_Comp15</strain>
    </source>
</reference>
<gene>
    <name evidence="2" type="ORF">B7T07_11550</name>
</gene>
<keyword evidence="1" id="KW-0472">Membrane</keyword>
<evidence type="ECO:0000313" key="3">
    <source>
        <dbReference type="Proteomes" id="UP000244856"/>
    </source>
</evidence>
<feature type="transmembrane region" description="Helical" evidence="1">
    <location>
        <begin position="83"/>
        <end position="104"/>
    </location>
</feature>
<comment type="caution">
    <text evidence="2">The sequence shown here is derived from an EMBL/GenBank/DDBJ whole genome shotgun (WGS) entry which is preliminary data.</text>
</comment>
<evidence type="ECO:0000313" key="2">
    <source>
        <dbReference type="EMBL" id="PUW04483.1"/>
    </source>
</evidence>
<keyword evidence="1" id="KW-1133">Transmembrane helix</keyword>